<name>A0A3M7R9R7_BRAPC</name>
<accession>A0A3M7R9R7</accession>
<protein>
    <submittedName>
        <fullName evidence="1">Uncharacterized protein</fullName>
    </submittedName>
</protein>
<comment type="caution">
    <text evidence="1">The sequence shown here is derived from an EMBL/GenBank/DDBJ whole genome shotgun (WGS) entry which is preliminary data.</text>
</comment>
<dbReference type="AlphaFoldDB" id="A0A3M7R9R7"/>
<sequence length="124" mass="14652">MSYVKKINLFFNPNNCLVHLQQPFMLDKCSFDQISINLEFYYLQFKIGTFSGTSFRPKQEKFPKQTKYFTIEFYEVHSVNSTCCKYVAPTAKFSVYATFKLSIFNNINLIFIDFYCNNNISAFN</sequence>
<evidence type="ECO:0000313" key="2">
    <source>
        <dbReference type="Proteomes" id="UP000276133"/>
    </source>
</evidence>
<dbReference type="EMBL" id="REGN01003934">
    <property type="protein sequence ID" value="RNA19985.1"/>
    <property type="molecule type" value="Genomic_DNA"/>
</dbReference>
<organism evidence="1 2">
    <name type="scientific">Brachionus plicatilis</name>
    <name type="common">Marine rotifer</name>
    <name type="synonym">Brachionus muelleri</name>
    <dbReference type="NCBI Taxonomy" id="10195"/>
    <lineage>
        <taxon>Eukaryota</taxon>
        <taxon>Metazoa</taxon>
        <taxon>Spiralia</taxon>
        <taxon>Gnathifera</taxon>
        <taxon>Rotifera</taxon>
        <taxon>Eurotatoria</taxon>
        <taxon>Monogononta</taxon>
        <taxon>Pseudotrocha</taxon>
        <taxon>Ploima</taxon>
        <taxon>Brachionidae</taxon>
        <taxon>Brachionus</taxon>
    </lineage>
</organism>
<keyword evidence="2" id="KW-1185">Reference proteome</keyword>
<dbReference type="Proteomes" id="UP000276133">
    <property type="component" value="Unassembled WGS sequence"/>
</dbReference>
<evidence type="ECO:0000313" key="1">
    <source>
        <dbReference type="EMBL" id="RNA19985.1"/>
    </source>
</evidence>
<gene>
    <name evidence="1" type="ORF">BpHYR1_051526</name>
</gene>
<proteinExistence type="predicted"/>
<reference evidence="1 2" key="1">
    <citation type="journal article" date="2018" name="Sci. Rep.">
        <title>Genomic signatures of local adaptation to the degree of environmental predictability in rotifers.</title>
        <authorList>
            <person name="Franch-Gras L."/>
            <person name="Hahn C."/>
            <person name="Garcia-Roger E.M."/>
            <person name="Carmona M.J."/>
            <person name="Serra M."/>
            <person name="Gomez A."/>
        </authorList>
    </citation>
    <scope>NUCLEOTIDE SEQUENCE [LARGE SCALE GENOMIC DNA]</scope>
    <source>
        <strain evidence="1">HYR1</strain>
    </source>
</reference>